<keyword evidence="1" id="KW-0813">Transport</keyword>
<reference evidence="9 12" key="2">
    <citation type="submission" date="2020-08" db="EMBL/GenBank/DDBJ databases">
        <title>Genomic Encyclopedia of Type Strains, Phase IV (KMG-IV): sequencing the most valuable type-strain genomes for metagenomic binning, comparative biology and taxonomic classification.</title>
        <authorList>
            <person name="Goeker M."/>
        </authorList>
    </citation>
    <scope>NUCLEOTIDE SEQUENCE [LARGE SCALE GENOMIC DNA]</scope>
    <source>
        <strain evidence="9 12">DSM 100021</strain>
    </source>
</reference>
<dbReference type="PRINTS" id="PR00604">
    <property type="entry name" value="CYTCHRMECIAB"/>
</dbReference>
<evidence type="ECO:0000256" key="2">
    <source>
        <dbReference type="ARBA" id="ARBA00022617"/>
    </source>
</evidence>
<keyword evidence="5 6" id="KW-0408">Iron</keyword>
<evidence type="ECO:0000256" key="4">
    <source>
        <dbReference type="ARBA" id="ARBA00022982"/>
    </source>
</evidence>
<dbReference type="PROSITE" id="PS51007">
    <property type="entry name" value="CYTC"/>
    <property type="match status" value="1"/>
</dbReference>
<evidence type="ECO:0000256" key="3">
    <source>
        <dbReference type="ARBA" id="ARBA00022723"/>
    </source>
</evidence>
<dbReference type="STRING" id="887144.BJF91_13835"/>
<dbReference type="GO" id="GO:0046872">
    <property type="term" value="F:metal ion binding"/>
    <property type="evidence" value="ECO:0007669"/>
    <property type="project" value="UniProtKB-KW"/>
</dbReference>
<evidence type="ECO:0000259" key="8">
    <source>
        <dbReference type="PROSITE" id="PS51007"/>
    </source>
</evidence>
<evidence type="ECO:0000313" key="11">
    <source>
        <dbReference type="Proteomes" id="UP000185598"/>
    </source>
</evidence>
<dbReference type="RefSeq" id="WP_075614267.1">
    <property type="nucleotide sequence ID" value="NZ_JACIED010000003.1"/>
</dbReference>
<evidence type="ECO:0000313" key="9">
    <source>
        <dbReference type="EMBL" id="MBB4008455.1"/>
    </source>
</evidence>
<dbReference type="GO" id="GO:0020037">
    <property type="term" value="F:heme binding"/>
    <property type="evidence" value="ECO:0007669"/>
    <property type="project" value="InterPro"/>
</dbReference>
<comment type="caution">
    <text evidence="10">The sequence shown here is derived from an EMBL/GenBank/DDBJ whole genome shotgun (WGS) entry which is preliminary data.</text>
</comment>
<evidence type="ECO:0000313" key="10">
    <source>
        <dbReference type="EMBL" id="OLP50376.1"/>
    </source>
</evidence>
<proteinExistence type="predicted"/>
<dbReference type="Gene3D" id="1.10.760.10">
    <property type="entry name" value="Cytochrome c-like domain"/>
    <property type="match status" value="1"/>
</dbReference>
<evidence type="ECO:0000256" key="7">
    <source>
        <dbReference type="SAM" id="SignalP"/>
    </source>
</evidence>
<dbReference type="EMBL" id="MKIN01000021">
    <property type="protein sequence ID" value="OLP50376.1"/>
    <property type="molecule type" value="Genomic_DNA"/>
</dbReference>
<gene>
    <name evidence="10" type="ORF">BJF91_13835</name>
    <name evidence="9" type="ORF">GGQ71_002735</name>
</gene>
<dbReference type="Proteomes" id="UP000544107">
    <property type="component" value="Unassembled WGS sequence"/>
</dbReference>
<keyword evidence="3 6" id="KW-0479">Metal-binding</keyword>
<keyword evidence="11" id="KW-1185">Reference proteome</keyword>
<organism evidence="10 11">
    <name type="scientific">Allorhizobium taibaishanense</name>
    <dbReference type="NCBI Taxonomy" id="887144"/>
    <lineage>
        <taxon>Bacteria</taxon>
        <taxon>Pseudomonadati</taxon>
        <taxon>Pseudomonadota</taxon>
        <taxon>Alphaproteobacteria</taxon>
        <taxon>Hyphomicrobiales</taxon>
        <taxon>Rhizobiaceae</taxon>
        <taxon>Rhizobium/Agrobacterium group</taxon>
        <taxon>Allorhizobium</taxon>
    </lineage>
</organism>
<evidence type="ECO:0000256" key="6">
    <source>
        <dbReference type="PROSITE-ProRule" id="PRU00433"/>
    </source>
</evidence>
<feature type="signal peptide" evidence="7">
    <location>
        <begin position="1"/>
        <end position="22"/>
    </location>
</feature>
<keyword evidence="4" id="KW-0249">Electron transport</keyword>
<protein>
    <submittedName>
        <fullName evidence="9">Cytochrome c</fullName>
    </submittedName>
</protein>
<feature type="domain" description="Cytochrome c" evidence="8">
    <location>
        <begin position="24"/>
        <end position="127"/>
    </location>
</feature>
<dbReference type="PANTHER" id="PTHR11961">
    <property type="entry name" value="CYTOCHROME C"/>
    <property type="match status" value="1"/>
</dbReference>
<keyword evidence="7" id="KW-0732">Signal</keyword>
<evidence type="ECO:0000313" key="12">
    <source>
        <dbReference type="Proteomes" id="UP000544107"/>
    </source>
</evidence>
<dbReference type="GO" id="GO:0009055">
    <property type="term" value="F:electron transfer activity"/>
    <property type="evidence" value="ECO:0007669"/>
    <property type="project" value="InterPro"/>
</dbReference>
<name>A0A1Q9A715_9HYPH</name>
<evidence type="ECO:0000256" key="1">
    <source>
        <dbReference type="ARBA" id="ARBA00022448"/>
    </source>
</evidence>
<dbReference type="AlphaFoldDB" id="A0A1Q9A715"/>
<keyword evidence="2 6" id="KW-0349">Heme</keyword>
<reference evidence="10 11" key="1">
    <citation type="submission" date="2016-09" db="EMBL/GenBank/DDBJ databases">
        <title>Rhizobium oryziradicis sp. nov., isolated from the root of rice.</title>
        <authorList>
            <person name="Zhao J."/>
            <person name="Zhang X."/>
        </authorList>
    </citation>
    <scope>NUCLEOTIDE SEQUENCE [LARGE SCALE GENOMIC DNA]</scope>
    <source>
        <strain evidence="10 11">14971</strain>
    </source>
</reference>
<feature type="chain" id="PRO_5044564373" evidence="7">
    <location>
        <begin position="23"/>
        <end position="129"/>
    </location>
</feature>
<dbReference type="OrthoDB" id="9805828at2"/>
<accession>A0A1Q9A715</accession>
<dbReference type="Pfam" id="PF00034">
    <property type="entry name" value="Cytochrom_C"/>
    <property type="match status" value="1"/>
</dbReference>
<sequence length="129" mass="13760">MKFPGAPLIALAALLVPALALAEGDPAKGEIVFKKCAACHNIDKSENKIGPHLVDIFGRKVASVSDYTNYSDALKTAGASGAVWDEESVSAWVTDPRKLHPGNRMSFTGLKNPEDVADLIAYLKSKQAH</sequence>
<dbReference type="InterPro" id="IPR002327">
    <property type="entry name" value="Cyt_c_1A/1B"/>
</dbReference>
<evidence type="ECO:0000256" key="5">
    <source>
        <dbReference type="ARBA" id="ARBA00023004"/>
    </source>
</evidence>
<dbReference type="SUPFAM" id="SSF46626">
    <property type="entry name" value="Cytochrome c"/>
    <property type="match status" value="1"/>
</dbReference>
<dbReference type="EMBL" id="JACIED010000003">
    <property type="protein sequence ID" value="MBB4008455.1"/>
    <property type="molecule type" value="Genomic_DNA"/>
</dbReference>
<dbReference type="InterPro" id="IPR036909">
    <property type="entry name" value="Cyt_c-like_dom_sf"/>
</dbReference>
<dbReference type="InterPro" id="IPR009056">
    <property type="entry name" value="Cyt_c-like_dom"/>
</dbReference>
<dbReference type="Proteomes" id="UP000185598">
    <property type="component" value="Unassembled WGS sequence"/>
</dbReference>